<evidence type="ECO:0000256" key="3">
    <source>
        <dbReference type="ARBA" id="ARBA00022614"/>
    </source>
</evidence>
<dbReference type="FunFam" id="3.80.10.10:FF:000129">
    <property type="entry name" value="Leucine-rich repeat receptor-like kinase"/>
    <property type="match status" value="1"/>
</dbReference>
<evidence type="ECO:0000256" key="5">
    <source>
        <dbReference type="ARBA" id="ARBA00022692"/>
    </source>
</evidence>
<accession>A0A8T0IYB7</accession>
<keyword evidence="12 16" id="KW-0472">Membrane</keyword>
<evidence type="ECO:0000256" key="9">
    <source>
        <dbReference type="ARBA" id="ARBA00022777"/>
    </source>
</evidence>
<dbReference type="InterPro" id="IPR013210">
    <property type="entry name" value="LRR_N_plant-typ"/>
</dbReference>
<feature type="compositionally biased region" description="Polar residues" evidence="15">
    <location>
        <begin position="767"/>
        <end position="776"/>
    </location>
</feature>
<dbReference type="Pfam" id="PF00560">
    <property type="entry name" value="LRR_1"/>
    <property type="match status" value="3"/>
</dbReference>
<proteinExistence type="inferred from homology"/>
<keyword evidence="3" id="KW-0433">Leucine-rich repeat</keyword>
<dbReference type="InterPro" id="IPR032675">
    <property type="entry name" value="LRR_dom_sf"/>
</dbReference>
<dbReference type="GO" id="GO:0033612">
    <property type="term" value="F:receptor serine/threonine kinase binding"/>
    <property type="evidence" value="ECO:0007669"/>
    <property type="project" value="TreeGrafter"/>
</dbReference>
<feature type="transmembrane region" description="Helical" evidence="16">
    <location>
        <begin position="382"/>
        <end position="408"/>
    </location>
</feature>
<feature type="chain" id="PRO_5035869702" description="Protein kinase domain-containing protein" evidence="17">
    <location>
        <begin position="23"/>
        <end position="776"/>
    </location>
</feature>
<dbReference type="PROSITE" id="PS00107">
    <property type="entry name" value="PROTEIN_KINASE_ATP"/>
    <property type="match status" value="1"/>
</dbReference>
<keyword evidence="11 16" id="KW-1133">Transmembrane helix</keyword>
<evidence type="ECO:0000313" key="20">
    <source>
        <dbReference type="Proteomes" id="UP000822688"/>
    </source>
</evidence>
<dbReference type="FunFam" id="1.10.510.10:FF:000095">
    <property type="entry name" value="protein STRUBBELIG-RECEPTOR FAMILY 8"/>
    <property type="match status" value="1"/>
</dbReference>
<feature type="signal peptide" evidence="17">
    <location>
        <begin position="1"/>
        <end position="22"/>
    </location>
</feature>
<dbReference type="InterPro" id="IPR011009">
    <property type="entry name" value="Kinase-like_dom_sf"/>
</dbReference>
<dbReference type="EMBL" id="CM026422">
    <property type="protein sequence ID" value="KAG0587681.1"/>
    <property type="molecule type" value="Genomic_DNA"/>
</dbReference>
<dbReference type="Gene3D" id="1.10.510.10">
    <property type="entry name" value="Transferase(Phosphotransferase) domain 1"/>
    <property type="match status" value="1"/>
</dbReference>
<dbReference type="SUPFAM" id="SSF56112">
    <property type="entry name" value="Protein kinase-like (PK-like)"/>
    <property type="match status" value="1"/>
</dbReference>
<evidence type="ECO:0000256" key="16">
    <source>
        <dbReference type="SAM" id="Phobius"/>
    </source>
</evidence>
<evidence type="ECO:0000313" key="19">
    <source>
        <dbReference type="EMBL" id="KAG0587681.1"/>
    </source>
</evidence>
<feature type="domain" description="Protein kinase" evidence="18">
    <location>
        <begin position="441"/>
        <end position="729"/>
    </location>
</feature>
<feature type="compositionally biased region" description="Polar residues" evidence="15">
    <location>
        <begin position="739"/>
        <end position="760"/>
    </location>
</feature>
<keyword evidence="6 17" id="KW-0732">Signal</keyword>
<evidence type="ECO:0000256" key="12">
    <source>
        <dbReference type="ARBA" id="ARBA00023136"/>
    </source>
</evidence>
<dbReference type="Proteomes" id="UP000822688">
    <property type="component" value="Chromosome 2"/>
</dbReference>
<comment type="subcellular location">
    <subcellularLocation>
        <location evidence="1">Membrane</location>
        <topology evidence="1">Single-pass membrane protein</topology>
    </subcellularLocation>
</comment>
<keyword evidence="4" id="KW-0808">Transferase</keyword>
<keyword evidence="10 14" id="KW-0067">ATP-binding</keyword>
<dbReference type="GO" id="GO:0004672">
    <property type="term" value="F:protein kinase activity"/>
    <property type="evidence" value="ECO:0007669"/>
    <property type="project" value="InterPro"/>
</dbReference>
<dbReference type="SUPFAM" id="SSF52058">
    <property type="entry name" value="L domain-like"/>
    <property type="match status" value="1"/>
</dbReference>
<keyword evidence="5 16" id="KW-0812">Transmembrane</keyword>
<evidence type="ECO:0000256" key="11">
    <source>
        <dbReference type="ARBA" id="ARBA00022989"/>
    </source>
</evidence>
<keyword evidence="20" id="KW-1185">Reference proteome</keyword>
<comment type="caution">
    <text evidence="19">The sequence shown here is derived from an EMBL/GenBank/DDBJ whole genome shotgun (WGS) entry which is preliminary data.</text>
</comment>
<keyword evidence="13" id="KW-0325">Glycoprotein</keyword>
<dbReference type="Pfam" id="PF08263">
    <property type="entry name" value="LRRNT_2"/>
    <property type="match status" value="1"/>
</dbReference>
<keyword evidence="7" id="KW-0677">Repeat</keyword>
<evidence type="ECO:0000256" key="2">
    <source>
        <dbReference type="ARBA" id="ARBA00008684"/>
    </source>
</evidence>
<feature type="region of interest" description="Disordered" evidence="15">
    <location>
        <begin position="737"/>
        <end position="776"/>
    </location>
</feature>
<dbReference type="GO" id="GO:0005524">
    <property type="term" value="F:ATP binding"/>
    <property type="evidence" value="ECO:0007669"/>
    <property type="project" value="UniProtKB-UniRule"/>
</dbReference>
<protein>
    <recommendedName>
        <fullName evidence="18">Protein kinase domain-containing protein</fullName>
    </recommendedName>
</protein>
<dbReference type="FunFam" id="3.80.10.10:FF:000041">
    <property type="entry name" value="LRR receptor-like serine/threonine-protein kinase ERECTA"/>
    <property type="match status" value="1"/>
</dbReference>
<dbReference type="GO" id="GO:0016020">
    <property type="term" value="C:membrane"/>
    <property type="evidence" value="ECO:0007669"/>
    <property type="project" value="UniProtKB-SubCell"/>
</dbReference>
<keyword evidence="8 14" id="KW-0547">Nucleotide-binding</keyword>
<evidence type="ECO:0000256" key="15">
    <source>
        <dbReference type="SAM" id="MobiDB-lite"/>
    </source>
</evidence>
<gene>
    <name evidence="19" type="ORF">KC19_2G183100</name>
</gene>
<dbReference type="PANTHER" id="PTHR48056">
    <property type="entry name" value="LRR RECEPTOR-LIKE SERINE/THREONINE-PROTEIN KINASE-RELATED"/>
    <property type="match status" value="1"/>
</dbReference>
<dbReference type="Gene3D" id="3.30.200.20">
    <property type="entry name" value="Phosphorylase Kinase, domain 1"/>
    <property type="match status" value="1"/>
</dbReference>
<sequence length="776" mass="84650">MGNVVRFAVVVLVVCFLSVVHGEESPWYVDSGLRGDADALLQFKEELQDPKGVLRSWNYLQSPCLWPGVECAKVGSDATRVVGLEVTDSMLKGPISIKIGDLSELEVLKLSGNELEGSIPEELGECRRLVSLDLDRNELVGSVPVGILSLLPNLLEFTATGNKLSGHLDALIEKRLAPDNGACESLKLLDLSHNHLTGALPMKLSLCSELVEIHLGSNYLVGGIPSEYGKLRNLEVLDLQSNILDSPLPEELKSCSKLRSLNAADNFIVGEIPSSYVELRELVEFDVARNRLLGRIPYARWSRLAPSFQGNDGLCGSPLPPCKDEDSLYVYKSLVEDLVSRGAHVVRSCVRSLSSTQTPSEGRLRRSLLSRSHKRRSNGARWGLGIAVGLVTGAIAATLLALFTRVVLGYYVSQDDLRKPIIFNKKITANMLAFLDKDDALAGCRLLGQGGNGKVYHVPLQDDLVVAIKCVRNPDQDVEGDDPKIETHDARQIRAELETLGFVRHRNLVQLLAYIYKTDSHMLIYEFMPGGSLQDALERMAAGNLTLSWPERHRILCGVAQGLAYLHNESLGSSIVHRDLKPANILLDERFEAKLGDFGLAAIVPLKATHASTNVIAGTIGFIAPEYHQTLRYSQKSDVFSFGVVIAQLVTARNPTDQYVVENGGSIGQWLHKCLQSSNGATEAIDPALQGSLYEAEILLAMKIAVFCTNLDPQQRPKSTEVLKMLLQIRNPDPVPATGNLSIDSANSADSDTPIMTSSGPLRFPGSESTTMSSSY</sequence>
<dbReference type="InterPro" id="IPR008271">
    <property type="entry name" value="Ser/Thr_kinase_AS"/>
</dbReference>
<organism evidence="19 20">
    <name type="scientific">Ceratodon purpureus</name>
    <name type="common">Fire moss</name>
    <name type="synonym">Dicranum purpureum</name>
    <dbReference type="NCBI Taxonomy" id="3225"/>
    <lineage>
        <taxon>Eukaryota</taxon>
        <taxon>Viridiplantae</taxon>
        <taxon>Streptophyta</taxon>
        <taxon>Embryophyta</taxon>
        <taxon>Bryophyta</taxon>
        <taxon>Bryophytina</taxon>
        <taxon>Bryopsida</taxon>
        <taxon>Dicranidae</taxon>
        <taxon>Pseudoditrichales</taxon>
        <taxon>Ditrichaceae</taxon>
        <taxon>Ceratodon</taxon>
    </lineage>
</organism>
<dbReference type="PROSITE" id="PS50011">
    <property type="entry name" value="PROTEIN_KINASE_DOM"/>
    <property type="match status" value="1"/>
</dbReference>
<evidence type="ECO:0000256" key="14">
    <source>
        <dbReference type="PROSITE-ProRule" id="PRU10141"/>
    </source>
</evidence>
<evidence type="ECO:0000256" key="1">
    <source>
        <dbReference type="ARBA" id="ARBA00004167"/>
    </source>
</evidence>
<dbReference type="InterPro" id="IPR001611">
    <property type="entry name" value="Leu-rich_rpt"/>
</dbReference>
<dbReference type="SMART" id="SM00220">
    <property type="entry name" value="S_TKc"/>
    <property type="match status" value="1"/>
</dbReference>
<comment type="similarity">
    <text evidence="2">Belongs to the protein kinase superfamily. Ser/Thr protein kinase family.</text>
</comment>
<dbReference type="Pfam" id="PF00069">
    <property type="entry name" value="Pkinase"/>
    <property type="match status" value="1"/>
</dbReference>
<dbReference type="InterPro" id="IPR050647">
    <property type="entry name" value="Plant_LRR-RLKs"/>
</dbReference>
<dbReference type="InterPro" id="IPR017441">
    <property type="entry name" value="Protein_kinase_ATP_BS"/>
</dbReference>
<keyword evidence="9" id="KW-0418">Kinase</keyword>
<evidence type="ECO:0000259" key="18">
    <source>
        <dbReference type="PROSITE" id="PS50011"/>
    </source>
</evidence>
<dbReference type="PANTHER" id="PTHR48056:SF75">
    <property type="entry name" value="LEUCINE-RICH REPEAT RECEPTOR-LIKE SERINE_THREONINE_TYROSINE-PROTEIN KINASE SOBIR1"/>
    <property type="match status" value="1"/>
</dbReference>
<evidence type="ECO:0000256" key="10">
    <source>
        <dbReference type="ARBA" id="ARBA00022840"/>
    </source>
</evidence>
<dbReference type="PRINTS" id="PR00019">
    <property type="entry name" value="LEURICHRPT"/>
</dbReference>
<reference evidence="19" key="1">
    <citation type="submission" date="2020-06" db="EMBL/GenBank/DDBJ databases">
        <title>WGS assembly of Ceratodon purpureus strain R40.</title>
        <authorList>
            <person name="Carey S.B."/>
            <person name="Jenkins J."/>
            <person name="Shu S."/>
            <person name="Lovell J.T."/>
            <person name="Sreedasyam A."/>
            <person name="Maumus F."/>
            <person name="Tiley G.P."/>
            <person name="Fernandez-Pozo N."/>
            <person name="Barry K."/>
            <person name="Chen C."/>
            <person name="Wang M."/>
            <person name="Lipzen A."/>
            <person name="Daum C."/>
            <person name="Saski C.A."/>
            <person name="Payton A.C."/>
            <person name="Mcbreen J.C."/>
            <person name="Conrad R.E."/>
            <person name="Kollar L.M."/>
            <person name="Olsson S."/>
            <person name="Huttunen S."/>
            <person name="Landis J.B."/>
            <person name="Wickett N.J."/>
            <person name="Johnson M.G."/>
            <person name="Rensing S.A."/>
            <person name="Grimwood J."/>
            <person name="Schmutz J."/>
            <person name="Mcdaniel S.F."/>
        </authorList>
    </citation>
    <scope>NUCLEOTIDE SEQUENCE</scope>
    <source>
        <strain evidence="19">R40</strain>
    </source>
</reference>
<dbReference type="AlphaFoldDB" id="A0A8T0IYB7"/>
<feature type="binding site" evidence="14">
    <location>
        <position position="469"/>
    </location>
    <ligand>
        <name>ATP</name>
        <dbReference type="ChEBI" id="CHEBI:30616"/>
    </ligand>
</feature>
<evidence type="ECO:0000256" key="17">
    <source>
        <dbReference type="SAM" id="SignalP"/>
    </source>
</evidence>
<dbReference type="InterPro" id="IPR000719">
    <property type="entry name" value="Prot_kinase_dom"/>
</dbReference>
<evidence type="ECO:0000256" key="7">
    <source>
        <dbReference type="ARBA" id="ARBA00022737"/>
    </source>
</evidence>
<evidence type="ECO:0000256" key="4">
    <source>
        <dbReference type="ARBA" id="ARBA00022679"/>
    </source>
</evidence>
<evidence type="ECO:0000256" key="6">
    <source>
        <dbReference type="ARBA" id="ARBA00022729"/>
    </source>
</evidence>
<evidence type="ECO:0000256" key="8">
    <source>
        <dbReference type="ARBA" id="ARBA00022741"/>
    </source>
</evidence>
<evidence type="ECO:0000256" key="13">
    <source>
        <dbReference type="ARBA" id="ARBA00023180"/>
    </source>
</evidence>
<dbReference type="PROSITE" id="PS00108">
    <property type="entry name" value="PROTEIN_KINASE_ST"/>
    <property type="match status" value="1"/>
</dbReference>
<name>A0A8T0IYB7_CERPU</name>
<dbReference type="Gene3D" id="3.80.10.10">
    <property type="entry name" value="Ribonuclease Inhibitor"/>
    <property type="match status" value="2"/>
</dbReference>